<evidence type="ECO:0000313" key="1">
    <source>
        <dbReference type="EMBL" id="WAR15603.1"/>
    </source>
</evidence>
<proteinExistence type="predicted"/>
<keyword evidence="2" id="KW-1185">Reference proteome</keyword>
<name>A0ABY7F097_MYAAR</name>
<organism evidence="1 2">
    <name type="scientific">Mya arenaria</name>
    <name type="common">Soft-shell clam</name>
    <dbReference type="NCBI Taxonomy" id="6604"/>
    <lineage>
        <taxon>Eukaryota</taxon>
        <taxon>Metazoa</taxon>
        <taxon>Spiralia</taxon>
        <taxon>Lophotrochozoa</taxon>
        <taxon>Mollusca</taxon>
        <taxon>Bivalvia</taxon>
        <taxon>Autobranchia</taxon>
        <taxon>Heteroconchia</taxon>
        <taxon>Euheterodonta</taxon>
        <taxon>Imparidentia</taxon>
        <taxon>Neoheterodontei</taxon>
        <taxon>Myida</taxon>
        <taxon>Myoidea</taxon>
        <taxon>Myidae</taxon>
        <taxon>Mya</taxon>
    </lineage>
</organism>
<dbReference type="Proteomes" id="UP001164746">
    <property type="component" value="Chromosome 9"/>
</dbReference>
<dbReference type="EMBL" id="CP111020">
    <property type="protein sequence ID" value="WAR15603.1"/>
    <property type="molecule type" value="Genomic_DNA"/>
</dbReference>
<evidence type="ECO:0000313" key="2">
    <source>
        <dbReference type="Proteomes" id="UP001164746"/>
    </source>
</evidence>
<gene>
    <name evidence="1" type="ORF">MAR_005708</name>
</gene>
<reference evidence="1" key="1">
    <citation type="submission" date="2022-11" db="EMBL/GenBank/DDBJ databases">
        <title>Centuries of genome instability and evolution in soft-shell clam transmissible cancer (bioRxiv).</title>
        <authorList>
            <person name="Hart S.F.M."/>
            <person name="Yonemitsu M.A."/>
            <person name="Giersch R.M."/>
            <person name="Beal B.F."/>
            <person name="Arriagada G."/>
            <person name="Davis B.W."/>
            <person name="Ostrander E.A."/>
            <person name="Goff S.P."/>
            <person name="Metzger M.J."/>
        </authorList>
    </citation>
    <scope>NUCLEOTIDE SEQUENCE</scope>
    <source>
        <strain evidence="1">MELC-2E11</strain>
        <tissue evidence="1">Siphon/mantle</tissue>
    </source>
</reference>
<protein>
    <submittedName>
        <fullName evidence="1">FLP01-like protein</fullName>
    </submittedName>
</protein>
<sequence length="241" mass="27226">MASQYDKGFSVMFPGDSGETLDVSPNLSNEDEMQNVEKRDKSFLRIGRTPSEPTFLRFGRSPSQTFLRIGRAGPVKTFLRIGRSGFLRIGRGLDRKYIRLGRSILHAGEDEQGRELTPEQIQFLMENKERLLQLLQPSQNQQASSEFEDDGSYFAFPRQGRAMSFYFPRMGRSGDNNLEDSMLCCSGVRSILTTEKAIDICSPDQACCSGLNQKTKLYKNVVITECSEDSLDKIRAYIGED</sequence>
<accession>A0ABY7F097</accession>